<evidence type="ECO:0000313" key="2">
    <source>
        <dbReference type="Proteomes" id="UP000051677"/>
    </source>
</evidence>
<name>A0A0Q2R914_MYCGO</name>
<dbReference type="AlphaFoldDB" id="A0A0Q2R914"/>
<proteinExistence type="predicted"/>
<dbReference type="RefSeq" id="WP_055576614.1">
    <property type="nucleotide sequence ID" value="NZ_LKTM01000023.1"/>
</dbReference>
<comment type="caution">
    <text evidence="1">The sequence shown here is derived from an EMBL/GenBank/DDBJ whole genome shotgun (WGS) entry which is preliminary data.</text>
</comment>
<dbReference type="Proteomes" id="UP000051677">
    <property type="component" value="Unassembled WGS sequence"/>
</dbReference>
<gene>
    <name evidence="1" type="ORF">AO501_07910</name>
</gene>
<sequence length="88" mass="9492">MHDLIRAGLQLASESGDEWLADITHATAQSLPQVAADPDLAVAMSRAHRANLRRWGSAMMQSPIAPAPPLLDTAENLDLARMLAHRAD</sequence>
<accession>A0A0Q2R914</accession>
<evidence type="ECO:0000313" key="1">
    <source>
        <dbReference type="EMBL" id="KQH80502.1"/>
    </source>
</evidence>
<dbReference type="EMBL" id="LKTM01000023">
    <property type="protein sequence ID" value="KQH80502.1"/>
    <property type="molecule type" value="Genomic_DNA"/>
</dbReference>
<organism evidence="1 2">
    <name type="scientific">Mycobacterium gordonae</name>
    <dbReference type="NCBI Taxonomy" id="1778"/>
    <lineage>
        <taxon>Bacteria</taxon>
        <taxon>Bacillati</taxon>
        <taxon>Actinomycetota</taxon>
        <taxon>Actinomycetes</taxon>
        <taxon>Mycobacteriales</taxon>
        <taxon>Mycobacteriaceae</taxon>
        <taxon>Mycobacterium</taxon>
    </lineage>
</organism>
<protein>
    <submittedName>
        <fullName evidence="1">Uncharacterized protein</fullName>
    </submittedName>
</protein>
<reference evidence="1 2" key="1">
    <citation type="submission" date="2015-10" db="EMBL/GenBank/DDBJ databases">
        <title>Mycobacterium gordonae draft genome assembly.</title>
        <authorList>
            <person name="Ustinova V."/>
            <person name="Smirnova T."/>
            <person name="Blagodatskikh K."/>
            <person name="Varlamov D."/>
            <person name="Larionova E."/>
            <person name="Chernousova L."/>
        </authorList>
    </citation>
    <scope>NUCLEOTIDE SEQUENCE [LARGE SCALE GENOMIC DNA]</scope>
    <source>
        <strain evidence="1 2">CTRI 14-8773</strain>
    </source>
</reference>